<protein>
    <submittedName>
        <fullName evidence="1">Uncharacterized protein</fullName>
    </submittedName>
</protein>
<name>A0ACB9X512_CHAAC</name>
<sequence>MDKQKVLAKLIWDLPSFLSALDSEKLSYAAQTQKKDISELLSKLYTNDTPVEDTEYMIMSCPSSSDTAGSEGVQGPELLLNHDLPLWLANLSLHNGQSAWGLVVPPVPPGGPGGDEDEDTYEEAEPYLPNTTTSNTDNAESDSSHYESYGEEDDDDEPVKDRAHYIHWSASQPCLRPVPESRLCGYLWKRKWLGQWTKQLFIIRSDVLLDLLPQLELSLRGCQLVYKSKSSRKIQHQLKLLLLGSESLVLGYSSFQQAAEWRKVIEDVSVGGEGDTQSSLSLIRSDTLLSGRSSLVQTDSEEERASAVCSLNKDKGFLSVLMNCQWQSLRCRYTVQLRGCEVRAGPDTDHSYRITLSMLGDQVAVLEDGASKTQENTDKALSGLQTQRFPNSNTYMDDPFHLSGTYQDQPIYSNTSILDHMLHSSQDSVRPCSVSSKDSVTYSNTTFSSHNRKSLELERGVQKLELTGKRTVQLRAGSEINLTSAGKQNKRTSFRQSLAICSERAQVGNIQGFINLSK</sequence>
<gene>
    <name evidence="1" type="ORF">KUCAC02_028912</name>
</gene>
<evidence type="ECO:0000313" key="2">
    <source>
        <dbReference type="Proteomes" id="UP001057452"/>
    </source>
</evidence>
<comment type="caution">
    <text evidence="1">The sequence shown here is derived from an EMBL/GenBank/DDBJ whole genome shotgun (WGS) entry which is preliminary data.</text>
</comment>
<dbReference type="Proteomes" id="UP001057452">
    <property type="component" value="Chromosome 9"/>
</dbReference>
<proteinExistence type="predicted"/>
<dbReference type="EMBL" id="CM043793">
    <property type="protein sequence ID" value="KAI4820955.1"/>
    <property type="molecule type" value="Genomic_DNA"/>
</dbReference>
<evidence type="ECO:0000313" key="1">
    <source>
        <dbReference type="EMBL" id="KAI4820955.1"/>
    </source>
</evidence>
<accession>A0ACB9X512</accession>
<reference evidence="1" key="1">
    <citation type="submission" date="2022-05" db="EMBL/GenBank/DDBJ databases">
        <title>Chromosome-level genome of Chaenocephalus aceratus.</title>
        <authorList>
            <person name="Park H."/>
        </authorList>
    </citation>
    <scope>NUCLEOTIDE SEQUENCE</scope>
    <source>
        <strain evidence="1">KU_202001</strain>
    </source>
</reference>
<keyword evidence="2" id="KW-1185">Reference proteome</keyword>
<organism evidence="1 2">
    <name type="scientific">Chaenocephalus aceratus</name>
    <name type="common">Blackfin icefish</name>
    <name type="synonym">Chaenichthys aceratus</name>
    <dbReference type="NCBI Taxonomy" id="36190"/>
    <lineage>
        <taxon>Eukaryota</taxon>
        <taxon>Metazoa</taxon>
        <taxon>Chordata</taxon>
        <taxon>Craniata</taxon>
        <taxon>Vertebrata</taxon>
        <taxon>Euteleostomi</taxon>
        <taxon>Actinopterygii</taxon>
        <taxon>Neopterygii</taxon>
        <taxon>Teleostei</taxon>
        <taxon>Neoteleostei</taxon>
        <taxon>Acanthomorphata</taxon>
        <taxon>Eupercaria</taxon>
        <taxon>Perciformes</taxon>
        <taxon>Notothenioidei</taxon>
        <taxon>Channichthyidae</taxon>
        <taxon>Chaenocephalus</taxon>
    </lineage>
</organism>